<reference evidence="7" key="1">
    <citation type="submission" date="2020-08" db="EMBL/GenBank/DDBJ databases">
        <title>Genome public.</title>
        <authorList>
            <person name="Liu C."/>
            <person name="Sun Q."/>
        </authorList>
    </citation>
    <scope>NUCLEOTIDE SEQUENCE</scope>
    <source>
        <strain evidence="7">NSJ-15</strain>
    </source>
</reference>
<evidence type="ECO:0000256" key="6">
    <source>
        <dbReference type="SAM" id="Phobius"/>
    </source>
</evidence>
<comment type="subcellular location">
    <subcellularLocation>
        <location evidence="1">Membrane</location>
        <topology evidence="1">Multi-pass membrane protein</topology>
    </subcellularLocation>
</comment>
<feature type="transmembrane region" description="Helical" evidence="6">
    <location>
        <begin position="178"/>
        <end position="200"/>
    </location>
</feature>
<keyword evidence="5 6" id="KW-0472">Membrane</keyword>
<evidence type="ECO:0000313" key="8">
    <source>
        <dbReference type="Proteomes" id="UP000632659"/>
    </source>
</evidence>
<dbReference type="Pfam" id="PF07947">
    <property type="entry name" value="YhhN"/>
    <property type="match status" value="1"/>
</dbReference>
<proteinExistence type="inferred from homology"/>
<dbReference type="EMBL" id="JACRTL010000004">
    <property type="protein sequence ID" value="MBC8611085.1"/>
    <property type="molecule type" value="Genomic_DNA"/>
</dbReference>
<comment type="caution">
    <text evidence="7">The sequence shown here is derived from an EMBL/GenBank/DDBJ whole genome shotgun (WGS) entry which is preliminary data.</text>
</comment>
<evidence type="ECO:0000256" key="3">
    <source>
        <dbReference type="ARBA" id="ARBA00022692"/>
    </source>
</evidence>
<keyword evidence="4 6" id="KW-1133">Transmembrane helix</keyword>
<keyword evidence="3 6" id="KW-0812">Transmembrane</keyword>
<sequence length="227" mass="25605">MAFFWTKGVILVYYLCLFIMLIVSCYHSKWKRYHVLLKTGTSLGFLAMALLAWAELGFVWEAVLPALMLPGFLFCFAGDVGLALYDRKPANGKFLIGLSLFLLGHVLFLLSLYQFTAFSWTDLIFPVLMTGAAFGLTRLKRMDVQKMGPCILAYAFFVSMFCGKGIQTALLFSSQQGLWLGTGVVLFLLSDLILLFVFFYHPFRPSGKFWNLLTYYGGMMCLALSLS</sequence>
<evidence type="ECO:0000256" key="1">
    <source>
        <dbReference type="ARBA" id="ARBA00004141"/>
    </source>
</evidence>
<feature type="transmembrane region" description="Helical" evidence="6">
    <location>
        <begin position="35"/>
        <end position="54"/>
    </location>
</feature>
<accession>A0A8J6P7V0</accession>
<evidence type="ECO:0000313" key="7">
    <source>
        <dbReference type="EMBL" id="MBC8611085.1"/>
    </source>
</evidence>
<evidence type="ECO:0000256" key="4">
    <source>
        <dbReference type="ARBA" id="ARBA00022989"/>
    </source>
</evidence>
<dbReference type="PROSITE" id="PS51257">
    <property type="entry name" value="PROKAR_LIPOPROTEIN"/>
    <property type="match status" value="1"/>
</dbReference>
<feature type="transmembrane region" description="Helical" evidence="6">
    <location>
        <begin position="94"/>
        <end position="113"/>
    </location>
</feature>
<gene>
    <name evidence="7" type="ORF">H8702_08135</name>
</gene>
<dbReference type="InterPro" id="IPR012506">
    <property type="entry name" value="TMEM86B-like"/>
</dbReference>
<dbReference type="Proteomes" id="UP000632659">
    <property type="component" value="Unassembled WGS sequence"/>
</dbReference>
<dbReference type="AlphaFoldDB" id="A0A8J6P7V0"/>
<keyword evidence="8" id="KW-1185">Reference proteome</keyword>
<evidence type="ECO:0008006" key="9">
    <source>
        <dbReference type="Google" id="ProtNLM"/>
    </source>
</evidence>
<organism evidence="7 8">
    <name type="scientific">Massiliimalia timonensis</name>
    <dbReference type="NCBI Taxonomy" id="1987501"/>
    <lineage>
        <taxon>Bacteria</taxon>
        <taxon>Bacillati</taxon>
        <taxon>Bacillota</taxon>
        <taxon>Clostridia</taxon>
        <taxon>Eubacteriales</taxon>
        <taxon>Oscillospiraceae</taxon>
        <taxon>Massiliimalia</taxon>
    </lineage>
</organism>
<feature type="transmembrane region" description="Helical" evidence="6">
    <location>
        <begin position="66"/>
        <end position="85"/>
    </location>
</feature>
<comment type="similarity">
    <text evidence="2">Belongs to the TMEM86 family.</text>
</comment>
<feature type="transmembrane region" description="Helical" evidence="6">
    <location>
        <begin position="119"/>
        <end position="139"/>
    </location>
</feature>
<feature type="transmembrane region" description="Helical" evidence="6">
    <location>
        <begin position="209"/>
        <end position="226"/>
    </location>
</feature>
<feature type="transmembrane region" description="Helical" evidence="6">
    <location>
        <begin position="6"/>
        <end position="23"/>
    </location>
</feature>
<dbReference type="GO" id="GO:0016020">
    <property type="term" value="C:membrane"/>
    <property type="evidence" value="ECO:0007669"/>
    <property type="project" value="UniProtKB-SubCell"/>
</dbReference>
<evidence type="ECO:0000256" key="5">
    <source>
        <dbReference type="ARBA" id="ARBA00023136"/>
    </source>
</evidence>
<name>A0A8J6P7V0_9FIRM</name>
<protein>
    <recommendedName>
        <fullName evidence="9">YhhN-like protein</fullName>
    </recommendedName>
</protein>
<feature type="transmembrane region" description="Helical" evidence="6">
    <location>
        <begin position="151"/>
        <end position="172"/>
    </location>
</feature>
<evidence type="ECO:0000256" key="2">
    <source>
        <dbReference type="ARBA" id="ARBA00007375"/>
    </source>
</evidence>
<dbReference type="RefSeq" id="WP_187536530.1">
    <property type="nucleotide sequence ID" value="NZ_JACRTL010000004.1"/>
</dbReference>